<dbReference type="AlphaFoldDB" id="A0A9P0LSB6"/>
<evidence type="ECO:0000313" key="1">
    <source>
        <dbReference type="EMBL" id="CAH2000012.1"/>
    </source>
</evidence>
<keyword evidence="2" id="KW-1185">Reference proteome</keyword>
<name>A0A9P0LSB6_ACAOB</name>
<dbReference type="Proteomes" id="UP001152888">
    <property type="component" value="Unassembled WGS sequence"/>
</dbReference>
<dbReference type="EMBL" id="CAKOFQ010007387">
    <property type="protein sequence ID" value="CAH2000012.1"/>
    <property type="molecule type" value="Genomic_DNA"/>
</dbReference>
<protein>
    <submittedName>
        <fullName evidence="1">Uncharacterized protein</fullName>
    </submittedName>
</protein>
<accession>A0A9P0LSB6</accession>
<organism evidence="1 2">
    <name type="scientific">Acanthoscelides obtectus</name>
    <name type="common">Bean weevil</name>
    <name type="synonym">Bruchus obtectus</name>
    <dbReference type="NCBI Taxonomy" id="200917"/>
    <lineage>
        <taxon>Eukaryota</taxon>
        <taxon>Metazoa</taxon>
        <taxon>Ecdysozoa</taxon>
        <taxon>Arthropoda</taxon>
        <taxon>Hexapoda</taxon>
        <taxon>Insecta</taxon>
        <taxon>Pterygota</taxon>
        <taxon>Neoptera</taxon>
        <taxon>Endopterygota</taxon>
        <taxon>Coleoptera</taxon>
        <taxon>Polyphaga</taxon>
        <taxon>Cucujiformia</taxon>
        <taxon>Chrysomeloidea</taxon>
        <taxon>Chrysomelidae</taxon>
        <taxon>Bruchinae</taxon>
        <taxon>Bruchini</taxon>
        <taxon>Acanthoscelides</taxon>
    </lineage>
</organism>
<gene>
    <name evidence="1" type="ORF">ACAOBT_LOCUS25299</name>
</gene>
<reference evidence="1" key="1">
    <citation type="submission" date="2022-03" db="EMBL/GenBank/DDBJ databases">
        <authorList>
            <person name="Sayadi A."/>
        </authorList>
    </citation>
    <scope>NUCLEOTIDE SEQUENCE</scope>
</reference>
<evidence type="ECO:0000313" key="2">
    <source>
        <dbReference type="Proteomes" id="UP001152888"/>
    </source>
</evidence>
<sequence length="50" mass="6009">MLHKMCTFSLSYSFKSALKFKYPTRNCLLGHTNCLKVAYRRWAQYFCTLH</sequence>
<comment type="caution">
    <text evidence="1">The sequence shown here is derived from an EMBL/GenBank/DDBJ whole genome shotgun (WGS) entry which is preliminary data.</text>
</comment>
<proteinExistence type="predicted"/>